<protein>
    <submittedName>
        <fullName evidence="8">OLC1v1021399C1</fullName>
    </submittedName>
</protein>
<keyword evidence="9" id="KW-1185">Reference proteome</keyword>
<dbReference type="InterPro" id="IPR001471">
    <property type="entry name" value="AP2/ERF_dom"/>
</dbReference>
<keyword evidence="4" id="KW-0238">DNA-binding</keyword>
<gene>
    <name evidence="8" type="ORF">OLC1_LOCUS201</name>
</gene>
<dbReference type="GO" id="GO:0009873">
    <property type="term" value="P:ethylene-activated signaling pathway"/>
    <property type="evidence" value="ECO:0007669"/>
    <property type="project" value="InterPro"/>
</dbReference>
<evidence type="ECO:0000259" key="7">
    <source>
        <dbReference type="PROSITE" id="PS51032"/>
    </source>
</evidence>
<dbReference type="InterPro" id="IPR044808">
    <property type="entry name" value="ERF_plant"/>
</dbReference>
<dbReference type="PANTHER" id="PTHR31190">
    <property type="entry name" value="DNA-BINDING DOMAIN"/>
    <property type="match status" value="1"/>
</dbReference>
<dbReference type="EMBL" id="OX459118">
    <property type="protein sequence ID" value="CAI9087348.1"/>
    <property type="molecule type" value="Genomic_DNA"/>
</dbReference>
<keyword evidence="3" id="KW-0805">Transcription regulation</keyword>
<dbReference type="SUPFAM" id="SSF54171">
    <property type="entry name" value="DNA-binding domain"/>
    <property type="match status" value="1"/>
</dbReference>
<dbReference type="InterPro" id="IPR016177">
    <property type="entry name" value="DNA-bd_dom_sf"/>
</dbReference>
<dbReference type="GO" id="GO:0005634">
    <property type="term" value="C:nucleus"/>
    <property type="evidence" value="ECO:0007669"/>
    <property type="project" value="UniProtKB-SubCell"/>
</dbReference>
<reference evidence="8" key="1">
    <citation type="submission" date="2023-03" db="EMBL/GenBank/DDBJ databases">
        <authorList>
            <person name="Julca I."/>
        </authorList>
    </citation>
    <scope>NUCLEOTIDE SEQUENCE</scope>
</reference>
<evidence type="ECO:0000256" key="2">
    <source>
        <dbReference type="ARBA" id="ARBA00022821"/>
    </source>
</evidence>
<evidence type="ECO:0000313" key="9">
    <source>
        <dbReference type="Proteomes" id="UP001161247"/>
    </source>
</evidence>
<dbReference type="InterPro" id="IPR036955">
    <property type="entry name" value="AP2/ERF_dom_sf"/>
</dbReference>
<dbReference type="SMART" id="SM00380">
    <property type="entry name" value="AP2"/>
    <property type="match status" value="1"/>
</dbReference>
<evidence type="ECO:0000256" key="6">
    <source>
        <dbReference type="ARBA" id="ARBA00023242"/>
    </source>
</evidence>
<dbReference type="GO" id="GO:0006952">
    <property type="term" value="P:defense response"/>
    <property type="evidence" value="ECO:0007669"/>
    <property type="project" value="UniProtKB-KW"/>
</dbReference>
<feature type="domain" description="AP2/ERF" evidence="7">
    <location>
        <begin position="130"/>
        <end position="188"/>
    </location>
</feature>
<dbReference type="Gene3D" id="3.30.730.10">
    <property type="entry name" value="AP2/ERF domain"/>
    <property type="match status" value="1"/>
</dbReference>
<evidence type="ECO:0000256" key="5">
    <source>
        <dbReference type="ARBA" id="ARBA00023163"/>
    </source>
</evidence>
<proteinExistence type="predicted"/>
<dbReference type="PROSITE" id="PS51032">
    <property type="entry name" value="AP2_ERF"/>
    <property type="match status" value="1"/>
</dbReference>
<evidence type="ECO:0000256" key="4">
    <source>
        <dbReference type="ARBA" id="ARBA00023125"/>
    </source>
</evidence>
<evidence type="ECO:0000256" key="3">
    <source>
        <dbReference type="ARBA" id="ARBA00023015"/>
    </source>
</evidence>
<organism evidence="8 9">
    <name type="scientific">Oldenlandia corymbosa var. corymbosa</name>
    <dbReference type="NCBI Taxonomy" id="529605"/>
    <lineage>
        <taxon>Eukaryota</taxon>
        <taxon>Viridiplantae</taxon>
        <taxon>Streptophyta</taxon>
        <taxon>Embryophyta</taxon>
        <taxon>Tracheophyta</taxon>
        <taxon>Spermatophyta</taxon>
        <taxon>Magnoliopsida</taxon>
        <taxon>eudicotyledons</taxon>
        <taxon>Gunneridae</taxon>
        <taxon>Pentapetalae</taxon>
        <taxon>asterids</taxon>
        <taxon>lamiids</taxon>
        <taxon>Gentianales</taxon>
        <taxon>Rubiaceae</taxon>
        <taxon>Rubioideae</taxon>
        <taxon>Spermacoceae</taxon>
        <taxon>Hedyotis-Oldenlandia complex</taxon>
        <taxon>Oldenlandia</taxon>
    </lineage>
</organism>
<dbReference type="CDD" id="cd00018">
    <property type="entry name" value="AP2"/>
    <property type="match status" value="1"/>
</dbReference>
<keyword evidence="2" id="KW-0611">Plant defense</keyword>
<dbReference type="Pfam" id="PF00847">
    <property type="entry name" value="AP2"/>
    <property type="match status" value="1"/>
</dbReference>
<name>A0AAV1BWR9_OLDCO</name>
<dbReference type="GO" id="GO:0003700">
    <property type="term" value="F:DNA-binding transcription factor activity"/>
    <property type="evidence" value="ECO:0007669"/>
    <property type="project" value="InterPro"/>
</dbReference>
<keyword evidence="5" id="KW-0804">Transcription</keyword>
<comment type="subcellular location">
    <subcellularLocation>
        <location evidence="1">Nucleus</location>
    </subcellularLocation>
</comment>
<dbReference type="GO" id="GO:0003677">
    <property type="term" value="F:DNA binding"/>
    <property type="evidence" value="ECO:0007669"/>
    <property type="project" value="UniProtKB-KW"/>
</dbReference>
<dbReference type="FunFam" id="3.30.730.10:FF:000001">
    <property type="entry name" value="Ethylene-responsive transcription factor 2"/>
    <property type="match status" value="1"/>
</dbReference>
<accession>A0AAV1BWR9</accession>
<dbReference type="PRINTS" id="PR00367">
    <property type="entry name" value="ETHRSPELEMNT"/>
</dbReference>
<dbReference type="AlphaFoldDB" id="A0AAV1BWR9"/>
<keyword evidence="6" id="KW-0539">Nucleus</keyword>
<dbReference type="Proteomes" id="UP001161247">
    <property type="component" value="Chromosome 1"/>
</dbReference>
<evidence type="ECO:0000256" key="1">
    <source>
        <dbReference type="ARBA" id="ARBA00004123"/>
    </source>
</evidence>
<evidence type="ECO:0000313" key="8">
    <source>
        <dbReference type="EMBL" id="CAI9087348.1"/>
    </source>
</evidence>
<sequence>MAQQREEPVPVPQTILENVWANFISKKDDEQVVDNCSKSLYHDLPGLDSRDGQVGALKRIPSLGRILSMGSDDWDELFSMINNMPTSKNEDQLQGSTINNKSEGRDIMETMHPNSGEGVVKREKMVFARHYRGVRRRPWGKYAAEIRDSSRKGARLWLGTFETAEEAAMAYDKAALRIRGPKAHLNFPLEKVVQALEISNHSNRKQTLELDSSSSSCQIIESSYSVVGSGEIISGHTRKRAREEYWRIEDSVNNSNAEQYQSKRIRVWEEAFVNDIDLFGFENQQIETDHFYNLFSTF</sequence>